<evidence type="ECO:0000256" key="10">
    <source>
        <dbReference type="ARBA" id="ARBA00022967"/>
    </source>
</evidence>
<dbReference type="SUPFAM" id="SSF52467">
    <property type="entry name" value="DHS-like NAD/FAD-binding domain"/>
    <property type="match status" value="1"/>
</dbReference>
<evidence type="ECO:0000313" key="19">
    <source>
        <dbReference type="EMBL" id="SFP72538.1"/>
    </source>
</evidence>
<evidence type="ECO:0000256" key="4">
    <source>
        <dbReference type="ARBA" id="ARBA00012943"/>
    </source>
</evidence>
<dbReference type="Pfam" id="PF02233">
    <property type="entry name" value="PNTB"/>
    <property type="match status" value="1"/>
</dbReference>
<keyword evidence="6 16" id="KW-1003">Cell membrane</keyword>
<evidence type="ECO:0000259" key="18">
    <source>
        <dbReference type="Pfam" id="PF02233"/>
    </source>
</evidence>
<evidence type="ECO:0000256" key="7">
    <source>
        <dbReference type="ARBA" id="ARBA00022519"/>
    </source>
</evidence>
<feature type="transmembrane region" description="Helical" evidence="17">
    <location>
        <begin position="227"/>
        <end position="247"/>
    </location>
</feature>
<dbReference type="PANTHER" id="PTHR44758:SF1">
    <property type="entry name" value="NAD(P) TRANSHYDROGENASE SUBUNIT BETA"/>
    <property type="match status" value="1"/>
</dbReference>
<keyword evidence="20" id="KW-1185">Reference proteome</keyword>
<dbReference type="InterPro" id="IPR012136">
    <property type="entry name" value="NADH_DH_b"/>
</dbReference>
<evidence type="ECO:0000256" key="17">
    <source>
        <dbReference type="SAM" id="Phobius"/>
    </source>
</evidence>
<feature type="transmembrane region" description="Helical" evidence="17">
    <location>
        <begin position="56"/>
        <end position="74"/>
    </location>
</feature>
<keyword evidence="12 16" id="KW-0520">NAD</keyword>
<dbReference type="PIRSF" id="PIRSF000204">
    <property type="entry name" value="PNTB"/>
    <property type="match status" value="1"/>
</dbReference>
<keyword evidence="9 16" id="KW-0521">NADP</keyword>
<evidence type="ECO:0000256" key="1">
    <source>
        <dbReference type="ARBA" id="ARBA00003943"/>
    </source>
</evidence>
<evidence type="ECO:0000256" key="14">
    <source>
        <dbReference type="ARBA" id="ARBA00048202"/>
    </source>
</evidence>
<comment type="function">
    <text evidence="1 16">The transhydrogenation between NADH and NADP is coupled to respiration and ATP hydrolysis and functions as a proton pump across the membrane.</text>
</comment>
<dbReference type="GO" id="GO:0005886">
    <property type="term" value="C:plasma membrane"/>
    <property type="evidence" value="ECO:0007669"/>
    <property type="project" value="UniProtKB-SubCell"/>
</dbReference>
<dbReference type="GO" id="GO:0008750">
    <property type="term" value="F:proton-translocating NAD(P)+ transhydrogenase activity"/>
    <property type="evidence" value="ECO:0007669"/>
    <property type="project" value="UniProtKB-EC"/>
</dbReference>
<keyword evidence="11 17" id="KW-1133">Transmembrane helix</keyword>
<feature type="transmembrane region" description="Helical" evidence="17">
    <location>
        <begin position="167"/>
        <end position="189"/>
    </location>
</feature>
<evidence type="ECO:0000256" key="2">
    <source>
        <dbReference type="ARBA" id="ARBA00004429"/>
    </source>
</evidence>
<evidence type="ECO:0000256" key="15">
    <source>
        <dbReference type="ARBA" id="ARBA00066047"/>
    </source>
</evidence>
<keyword evidence="10 16" id="KW-1278">Translocase</keyword>
<proteinExistence type="inferred from homology"/>
<protein>
    <recommendedName>
        <fullName evidence="5 16">NAD(P) transhydrogenase subunit beta</fullName>
        <ecNumber evidence="4 16">7.1.1.1</ecNumber>
    </recommendedName>
    <alternativeName>
        <fullName evidence="16">Nicotinamide nucleotide transhydrogenase subunit beta</fullName>
    </alternativeName>
</protein>
<gene>
    <name evidence="19" type="ORF">SAMN04488047_111122</name>
</gene>
<evidence type="ECO:0000256" key="16">
    <source>
        <dbReference type="PIRNR" id="PIRNR000204"/>
    </source>
</evidence>
<keyword evidence="13 16" id="KW-0472">Membrane</keyword>
<accession>A0A1I5SPD4</accession>
<comment type="subcellular location">
    <subcellularLocation>
        <location evidence="2">Cell inner membrane</location>
        <topology evidence="2">Multi-pass membrane protein</topology>
    </subcellularLocation>
</comment>
<keyword evidence="7 16" id="KW-0997">Cell inner membrane</keyword>
<dbReference type="InterPro" id="IPR029035">
    <property type="entry name" value="DHS-like_NAD/FAD-binding_dom"/>
</dbReference>
<dbReference type="PANTHER" id="PTHR44758">
    <property type="entry name" value="NAD(P) TRANSHYDROGENASE SUBUNIT BETA"/>
    <property type="match status" value="1"/>
</dbReference>
<feature type="domain" description="NADP transhydrogenase beta-like" evidence="18">
    <location>
        <begin position="7"/>
        <end position="496"/>
    </location>
</feature>
<evidence type="ECO:0000256" key="11">
    <source>
        <dbReference type="ARBA" id="ARBA00022989"/>
    </source>
</evidence>
<dbReference type="Proteomes" id="UP000199356">
    <property type="component" value="Unassembled WGS sequence"/>
</dbReference>
<dbReference type="RefSeq" id="WP_093423147.1">
    <property type="nucleotide sequence ID" value="NZ_FOXA01000011.1"/>
</dbReference>
<feature type="transmembrane region" description="Helical" evidence="17">
    <location>
        <begin position="6"/>
        <end position="26"/>
    </location>
</feature>
<dbReference type="STRING" id="441119.SAMN04488047_111122"/>
<feature type="transmembrane region" description="Helical" evidence="17">
    <location>
        <begin position="278"/>
        <end position="298"/>
    </location>
</feature>
<dbReference type="Gene3D" id="3.40.50.1220">
    <property type="entry name" value="TPP-binding domain"/>
    <property type="match status" value="1"/>
</dbReference>
<evidence type="ECO:0000256" key="6">
    <source>
        <dbReference type="ARBA" id="ARBA00022475"/>
    </source>
</evidence>
<comment type="subunit">
    <text evidence="15">Complex of an alpha and a beta chain; in Rhodospirillum, the alpha chain seems to be made of two subunits.</text>
</comment>
<dbReference type="FunFam" id="3.40.50.1220:FF:000002">
    <property type="entry name" value="NAD(P) transhydrogenase subunit beta"/>
    <property type="match status" value="1"/>
</dbReference>
<evidence type="ECO:0000256" key="8">
    <source>
        <dbReference type="ARBA" id="ARBA00022692"/>
    </source>
</evidence>
<evidence type="ECO:0000313" key="20">
    <source>
        <dbReference type="Proteomes" id="UP000199356"/>
    </source>
</evidence>
<organism evidence="19 20">
    <name type="scientific">Tranquillimonas alkanivorans</name>
    <dbReference type="NCBI Taxonomy" id="441119"/>
    <lineage>
        <taxon>Bacteria</taxon>
        <taxon>Pseudomonadati</taxon>
        <taxon>Pseudomonadota</taxon>
        <taxon>Alphaproteobacteria</taxon>
        <taxon>Rhodobacterales</taxon>
        <taxon>Roseobacteraceae</taxon>
        <taxon>Tranquillimonas</taxon>
    </lineage>
</organism>
<dbReference type="EMBL" id="FOXA01000011">
    <property type="protein sequence ID" value="SFP72538.1"/>
    <property type="molecule type" value="Genomic_DNA"/>
</dbReference>
<evidence type="ECO:0000256" key="3">
    <source>
        <dbReference type="ARBA" id="ARBA00007919"/>
    </source>
</evidence>
<name>A0A1I5SPD4_9RHOB</name>
<evidence type="ECO:0000256" key="13">
    <source>
        <dbReference type="ARBA" id="ARBA00023136"/>
    </source>
</evidence>
<dbReference type="EC" id="7.1.1.1" evidence="4 16"/>
<dbReference type="OrthoDB" id="9763786at2"/>
<sequence>MDFGFTTAAYVVAAVLFILSLGGLSGQESAKRAVWYGITGMALAVFATLIGPGSGLWLLSLILIAGGGAIGWYVAKKVEMTEMPQLVAAMHSLVGLAAVFVGYNAHVEIGRVTSAFAGAGVPFPLALEGAEAAVLASAEGVAETFRGFAAIVAHKTQAEINVLRLELFLGVFIGAVTFTGSVIAYGKLAGKVSSAATKLPGGHLLNATAAVVSLICLVWYFGTGGVFPLILMTLLALFIGYHLIMGIGGADMPVVVSMLNSYSGWAAAAIGFSLSNDLLIVVGALVGSSGAILSYIMCKAMNRSFISVILGGFGGSAGTATEVEGEMIATDADAVASALEEADSVVIVPGYGMAVAQAQNSVSELTRKLRGQGKDVRFAIHPVAGRLPGHMNVLLAEAKVPYDIVLEMEEINDDFPETDVVIVIGSNDIVNPAAQDDPNSPIAGMPVLEVWKAKQVFVSKRGQGTGYSGIENPLFFKDNTRMLYGDAKASIDSLLQKLG</sequence>
<feature type="transmembrane region" description="Helical" evidence="17">
    <location>
        <begin position="201"/>
        <end position="221"/>
    </location>
</feature>
<comment type="similarity">
    <text evidence="3 16">Belongs to the PNT beta subunit family.</text>
</comment>
<reference evidence="19 20" key="1">
    <citation type="submission" date="2016-10" db="EMBL/GenBank/DDBJ databases">
        <authorList>
            <person name="de Groot N.N."/>
        </authorList>
    </citation>
    <scope>NUCLEOTIDE SEQUENCE [LARGE SCALE GENOMIC DNA]</scope>
    <source>
        <strain evidence="19 20">DSM 19547</strain>
    </source>
</reference>
<evidence type="ECO:0000256" key="12">
    <source>
        <dbReference type="ARBA" id="ARBA00023027"/>
    </source>
</evidence>
<feature type="transmembrane region" description="Helical" evidence="17">
    <location>
        <begin position="33"/>
        <end position="50"/>
    </location>
</feature>
<comment type="catalytic activity">
    <reaction evidence="14 16">
        <text>NAD(+) + NADPH + H(+)(in) = NADH + NADP(+) + H(+)(out)</text>
        <dbReference type="Rhea" id="RHEA:47992"/>
        <dbReference type="ChEBI" id="CHEBI:15378"/>
        <dbReference type="ChEBI" id="CHEBI:57540"/>
        <dbReference type="ChEBI" id="CHEBI:57783"/>
        <dbReference type="ChEBI" id="CHEBI:57945"/>
        <dbReference type="ChEBI" id="CHEBI:58349"/>
        <dbReference type="EC" id="7.1.1.1"/>
    </reaction>
</comment>
<evidence type="ECO:0000256" key="5">
    <source>
        <dbReference type="ARBA" id="ARBA00014581"/>
    </source>
</evidence>
<evidence type="ECO:0000256" key="9">
    <source>
        <dbReference type="ARBA" id="ARBA00022857"/>
    </source>
</evidence>
<dbReference type="AlphaFoldDB" id="A0A1I5SPD4"/>
<keyword evidence="8 17" id="KW-0812">Transmembrane</keyword>
<dbReference type="InterPro" id="IPR034300">
    <property type="entry name" value="PNTB-like"/>
</dbReference>
<dbReference type="GO" id="GO:0050661">
    <property type="term" value="F:NADP binding"/>
    <property type="evidence" value="ECO:0007669"/>
    <property type="project" value="InterPro"/>
</dbReference>